<dbReference type="GO" id="GO:0016020">
    <property type="term" value="C:membrane"/>
    <property type="evidence" value="ECO:0007669"/>
    <property type="project" value="InterPro"/>
</dbReference>
<proteinExistence type="predicted"/>
<evidence type="ECO:0000313" key="1">
    <source>
        <dbReference type="EnsemblPlants" id="Zm00001eb126490_P001"/>
    </source>
</evidence>
<dbReference type="InParanoid" id="A0A804N100"/>
<dbReference type="PANTHER" id="PTHR30540">
    <property type="entry name" value="OSMOTIC STRESS POTASSIUM TRANSPORTER"/>
    <property type="match status" value="1"/>
</dbReference>
<dbReference type="Proteomes" id="UP000007305">
    <property type="component" value="Chromosome 3"/>
</dbReference>
<dbReference type="EnsemblPlants" id="Zm00001eb126490_T001">
    <property type="protein sequence ID" value="Zm00001eb126490_P001"/>
    <property type="gene ID" value="Zm00001eb126490"/>
</dbReference>
<protein>
    <submittedName>
        <fullName evidence="1">Uncharacterized protein</fullName>
    </submittedName>
</protein>
<dbReference type="PANTHER" id="PTHR30540:SF31">
    <property type="entry name" value="POTASSIUM TRANSPORTER 18"/>
    <property type="match status" value="1"/>
</dbReference>
<accession>A0A804N100</accession>
<name>A0A804N100_MAIZE</name>
<dbReference type="InterPro" id="IPR003855">
    <property type="entry name" value="K+_transporter"/>
</dbReference>
<dbReference type="Gramene" id="Zm00001eb126490_T001">
    <property type="protein sequence ID" value="Zm00001eb126490_P001"/>
    <property type="gene ID" value="Zm00001eb126490"/>
</dbReference>
<evidence type="ECO:0000313" key="2">
    <source>
        <dbReference type="Proteomes" id="UP000007305"/>
    </source>
</evidence>
<reference evidence="1" key="3">
    <citation type="submission" date="2021-05" db="UniProtKB">
        <authorList>
            <consortium name="EnsemblPlants"/>
        </authorList>
    </citation>
    <scope>IDENTIFICATION</scope>
    <source>
        <strain evidence="1">cv. B73</strain>
    </source>
</reference>
<organism evidence="1 2">
    <name type="scientific">Zea mays</name>
    <name type="common">Maize</name>
    <dbReference type="NCBI Taxonomy" id="4577"/>
    <lineage>
        <taxon>Eukaryota</taxon>
        <taxon>Viridiplantae</taxon>
        <taxon>Streptophyta</taxon>
        <taxon>Embryophyta</taxon>
        <taxon>Tracheophyta</taxon>
        <taxon>Spermatophyta</taxon>
        <taxon>Magnoliopsida</taxon>
        <taxon>Liliopsida</taxon>
        <taxon>Poales</taxon>
        <taxon>Poaceae</taxon>
        <taxon>PACMAD clade</taxon>
        <taxon>Panicoideae</taxon>
        <taxon>Andropogonodae</taxon>
        <taxon>Andropogoneae</taxon>
        <taxon>Tripsacinae</taxon>
        <taxon>Zea</taxon>
    </lineage>
</organism>
<reference evidence="2" key="1">
    <citation type="submission" date="2015-12" db="EMBL/GenBank/DDBJ databases">
        <title>Update maize B73 reference genome by single molecule sequencing technologies.</title>
        <authorList>
            <consortium name="Maize Genome Sequencing Project"/>
            <person name="Ware D."/>
        </authorList>
    </citation>
    <scope>NUCLEOTIDE SEQUENCE [LARGE SCALE GENOMIC DNA]</scope>
    <source>
        <strain evidence="2">cv. B73</strain>
    </source>
</reference>
<keyword evidence="2" id="KW-1185">Reference proteome</keyword>
<sequence length="347" mass="38003">MELPVSPGSKMHPYLRNLMVLGLSFRQDHNIITNQALKRHSVDPEWWMCPAIPVKDITPAPPPSVAMAKVTDKKKTKKKSLGTIYEEGSPEPANGDDDGALALPETGLGLSLNTDGVLKAWCGRGSAFADGNGPDLPLSPAHVIATDFLTCPYHNFLRDHFLRSWHKNYDNDWHYWGGTCLASQGACLNLLGVRGPNRDSPGANDRDAGVVHILGNTVIRARRDSGFIKKIAINYLYAFLRKICRENNTIFNVPHESLLNVGQVFYVSRRTRSLGRHHDLDAAHSRPLGLVVVRGPQPRPNSTTSLLYDASKGGADCGVGGNWASASPSLWYASSFVSLCARLYHGD</sequence>
<reference evidence="1" key="2">
    <citation type="submission" date="2019-07" db="EMBL/GenBank/DDBJ databases">
        <authorList>
            <person name="Seetharam A."/>
            <person name="Woodhouse M."/>
            <person name="Cannon E."/>
        </authorList>
    </citation>
    <scope>NUCLEOTIDE SEQUENCE [LARGE SCALE GENOMIC DNA]</scope>
    <source>
        <strain evidence="1">cv. B73</strain>
    </source>
</reference>
<dbReference type="AlphaFoldDB" id="A0A804N100"/>
<dbReference type="GO" id="GO:0015079">
    <property type="term" value="F:potassium ion transmembrane transporter activity"/>
    <property type="evidence" value="ECO:0007669"/>
    <property type="project" value="InterPro"/>
</dbReference>